<gene>
    <name evidence="5" type="ORF">EVOR1521_LOCUS24090</name>
</gene>
<feature type="binding site" evidence="4">
    <location>
        <position position="371"/>
    </location>
    <ligand>
        <name>S-adenosyl-L-methionine</name>
        <dbReference type="ChEBI" id="CHEBI:59789"/>
    </ligand>
</feature>
<dbReference type="PANTHER" id="PTHR11061">
    <property type="entry name" value="RNA M5U METHYLTRANSFERASE"/>
    <property type="match status" value="1"/>
</dbReference>
<keyword evidence="3 4" id="KW-0949">S-adenosyl-L-methionine</keyword>
<protein>
    <recommendedName>
        <fullName evidence="7">RNA methyltransferase</fullName>
    </recommendedName>
</protein>
<proteinExistence type="inferred from homology"/>
<comment type="caution">
    <text evidence="4">Lacks conserved residue(s) required for the propagation of feature annotation.</text>
</comment>
<evidence type="ECO:0000256" key="2">
    <source>
        <dbReference type="ARBA" id="ARBA00022679"/>
    </source>
</evidence>
<dbReference type="SUPFAM" id="SSF53335">
    <property type="entry name" value="S-adenosyl-L-methionine-dependent methyltransferases"/>
    <property type="match status" value="1"/>
</dbReference>
<dbReference type="PROSITE" id="PS51687">
    <property type="entry name" value="SAM_MT_RNA_M5U"/>
    <property type="match status" value="1"/>
</dbReference>
<dbReference type="InterPro" id="IPR029063">
    <property type="entry name" value="SAM-dependent_MTases_sf"/>
</dbReference>
<evidence type="ECO:0008006" key="7">
    <source>
        <dbReference type="Google" id="ProtNLM"/>
    </source>
</evidence>
<dbReference type="PANTHER" id="PTHR11061:SF30">
    <property type="entry name" value="TRNA (URACIL(54)-C(5))-METHYLTRANSFERASE"/>
    <property type="match status" value="1"/>
</dbReference>
<name>A0AA36J721_9DINO</name>
<sequence>MTSLLRAVVRKKRVVGLKTPTETAATPGFLHEETVVVNSLRQDQVVRGVPVARIDERGHGVVHVHVRQDQETFTFNYPRTLPGEKLNLRVGLAKKDRFNKKEAGSYRLAIDERTAASVDEVTPRCPHFRQECGGCAFQSLSYEAQLREKEKLLNLLMEQFELPFLAVDMVPSTPYGWHARTEFTIFLRDGLQLGLHPEGSPIPIALSQCHLHPEESQAAFLALRAALRHANCEPFDERTGRGYLRSLVLRSAGTGGSKEVLATFVTLPEAPEERLAHAARLAVEESESLKGVTWSKEGGEGERSPGWRAVGQQSHELLAGRPYLLYDFLDMQLHLSPEAFLRPNIFLAEEVAKSALEMSGACEGDMVWDAFSGQGLLSLPLLRLGCRVLALDRSLPALQAVLRHAQLAAPGQDARIFCGDLGVPAFLQRLAAAARGEPPKILLVDPGRNGMPKVFRRFLLELQAPRLLFLSGGRVMARDLAWLLKRGYQLHSLKAFDLQPHSAKLSVLAKLEWSE</sequence>
<comment type="caution">
    <text evidence="5">The sequence shown here is derived from an EMBL/GenBank/DDBJ whole genome shotgun (WGS) entry which is preliminary data.</text>
</comment>
<feature type="binding site" evidence="4">
    <location>
        <position position="445"/>
    </location>
    <ligand>
        <name>S-adenosyl-L-methionine</name>
        <dbReference type="ChEBI" id="CHEBI:59789"/>
    </ligand>
</feature>
<dbReference type="AlphaFoldDB" id="A0AA36J721"/>
<dbReference type="GO" id="GO:0006396">
    <property type="term" value="P:RNA processing"/>
    <property type="evidence" value="ECO:0007669"/>
    <property type="project" value="InterPro"/>
</dbReference>
<evidence type="ECO:0000256" key="4">
    <source>
        <dbReference type="PROSITE-ProRule" id="PRU01024"/>
    </source>
</evidence>
<dbReference type="InterPro" id="IPR010280">
    <property type="entry name" value="U5_MeTrfase_fam"/>
</dbReference>
<keyword evidence="2 4" id="KW-0808">Transferase</keyword>
<organism evidence="5 6">
    <name type="scientific">Effrenium voratum</name>
    <dbReference type="NCBI Taxonomy" id="2562239"/>
    <lineage>
        <taxon>Eukaryota</taxon>
        <taxon>Sar</taxon>
        <taxon>Alveolata</taxon>
        <taxon>Dinophyceae</taxon>
        <taxon>Suessiales</taxon>
        <taxon>Symbiodiniaceae</taxon>
        <taxon>Effrenium</taxon>
    </lineage>
</organism>
<evidence type="ECO:0000313" key="6">
    <source>
        <dbReference type="Proteomes" id="UP001178507"/>
    </source>
</evidence>
<feature type="binding site" evidence="4">
    <location>
        <position position="392"/>
    </location>
    <ligand>
        <name>S-adenosyl-L-methionine</name>
        <dbReference type="ChEBI" id="CHEBI:59789"/>
    </ligand>
</feature>
<dbReference type="EMBL" id="CAUJNA010003387">
    <property type="protein sequence ID" value="CAJ1400825.1"/>
    <property type="molecule type" value="Genomic_DNA"/>
</dbReference>
<evidence type="ECO:0000256" key="1">
    <source>
        <dbReference type="ARBA" id="ARBA00022603"/>
    </source>
</evidence>
<dbReference type="GO" id="GO:0032259">
    <property type="term" value="P:methylation"/>
    <property type="evidence" value="ECO:0007669"/>
    <property type="project" value="UniProtKB-KW"/>
</dbReference>
<dbReference type="Gene3D" id="2.40.50.1070">
    <property type="match status" value="1"/>
</dbReference>
<keyword evidence="6" id="KW-1185">Reference proteome</keyword>
<evidence type="ECO:0000313" key="5">
    <source>
        <dbReference type="EMBL" id="CAJ1400825.1"/>
    </source>
</evidence>
<keyword evidence="1 4" id="KW-0489">Methyltransferase</keyword>
<dbReference type="GO" id="GO:0008173">
    <property type="term" value="F:RNA methyltransferase activity"/>
    <property type="evidence" value="ECO:0007669"/>
    <property type="project" value="InterPro"/>
</dbReference>
<evidence type="ECO:0000256" key="3">
    <source>
        <dbReference type="ARBA" id="ARBA00022691"/>
    </source>
</evidence>
<dbReference type="Proteomes" id="UP001178507">
    <property type="component" value="Unassembled WGS sequence"/>
</dbReference>
<reference evidence="5" key="1">
    <citation type="submission" date="2023-08" db="EMBL/GenBank/DDBJ databases">
        <authorList>
            <person name="Chen Y."/>
            <person name="Shah S."/>
            <person name="Dougan E. K."/>
            <person name="Thang M."/>
            <person name="Chan C."/>
        </authorList>
    </citation>
    <scope>NUCLEOTIDE SEQUENCE</scope>
</reference>
<dbReference type="Gene3D" id="3.40.50.150">
    <property type="entry name" value="Vaccinia Virus protein VP39"/>
    <property type="match status" value="1"/>
</dbReference>
<comment type="similarity">
    <text evidence="4">Belongs to the class I-like SAM-binding methyltransferase superfamily. RNA M5U methyltransferase family.</text>
</comment>
<accession>A0AA36J721</accession>